<gene>
    <name evidence="1" type="ORF">Pmani_006433</name>
</gene>
<proteinExistence type="predicted"/>
<protein>
    <submittedName>
        <fullName evidence="1">Uncharacterized protein</fullName>
    </submittedName>
</protein>
<dbReference type="AlphaFoldDB" id="A0AAE1QBP8"/>
<sequence>MVNHSLGSKLDTSSSGYLDCIPLPPLTLPHTRYTTTISLTPTYTTTTTIILLTPTYTTTTTIILLTPTYTTTTTIILLTPTYTTTTTIISLTPTYTTTTTIISLTPTYTTTTTIILLTPTYTTTTIFLTPTITTIILLAATSAITTTISFTPIYTTTTISLTPIKTTTTISLTHSTIPSYSTPTYLFHSHLIHHLLHTLSIPTYTPFTLHINLPLLQTYYDAYLSEECTVLYLGLVDLSKTIVRLSIVCVNINISIYSAPTDESTWSIQTVLSKGVWGDENIRK</sequence>
<reference evidence="1" key="1">
    <citation type="submission" date="2023-11" db="EMBL/GenBank/DDBJ databases">
        <title>Genome assemblies of two species of porcelain crab, Petrolisthes cinctipes and Petrolisthes manimaculis (Anomura: Porcellanidae).</title>
        <authorList>
            <person name="Angst P."/>
        </authorList>
    </citation>
    <scope>NUCLEOTIDE SEQUENCE</scope>
    <source>
        <strain evidence="1">PB745_02</strain>
        <tissue evidence="1">Gill</tissue>
    </source>
</reference>
<evidence type="ECO:0000313" key="1">
    <source>
        <dbReference type="EMBL" id="KAK4322828.1"/>
    </source>
</evidence>
<evidence type="ECO:0000313" key="2">
    <source>
        <dbReference type="Proteomes" id="UP001292094"/>
    </source>
</evidence>
<dbReference type="Proteomes" id="UP001292094">
    <property type="component" value="Unassembled WGS sequence"/>
</dbReference>
<dbReference type="EMBL" id="JAWZYT010000499">
    <property type="protein sequence ID" value="KAK4322828.1"/>
    <property type="molecule type" value="Genomic_DNA"/>
</dbReference>
<name>A0AAE1QBP8_9EUCA</name>
<accession>A0AAE1QBP8</accession>
<keyword evidence="2" id="KW-1185">Reference proteome</keyword>
<comment type="caution">
    <text evidence="1">The sequence shown here is derived from an EMBL/GenBank/DDBJ whole genome shotgun (WGS) entry which is preliminary data.</text>
</comment>
<organism evidence="1 2">
    <name type="scientific">Petrolisthes manimaculis</name>
    <dbReference type="NCBI Taxonomy" id="1843537"/>
    <lineage>
        <taxon>Eukaryota</taxon>
        <taxon>Metazoa</taxon>
        <taxon>Ecdysozoa</taxon>
        <taxon>Arthropoda</taxon>
        <taxon>Crustacea</taxon>
        <taxon>Multicrustacea</taxon>
        <taxon>Malacostraca</taxon>
        <taxon>Eumalacostraca</taxon>
        <taxon>Eucarida</taxon>
        <taxon>Decapoda</taxon>
        <taxon>Pleocyemata</taxon>
        <taxon>Anomura</taxon>
        <taxon>Galatheoidea</taxon>
        <taxon>Porcellanidae</taxon>
        <taxon>Petrolisthes</taxon>
    </lineage>
</organism>